<dbReference type="PRINTS" id="PR00421">
    <property type="entry name" value="THIOREDOXIN"/>
</dbReference>
<evidence type="ECO:0000259" key="3">
    <source>
        <dbReference type="PROSITE" id="PS51352"/>
    </source>
</evidence>
<sequence length="210" mass="23564">MGPTVRCSHLVHVSSYLKRTLFMVYYRSALVVSAFRYTRSCRSCSWCSRDCGTGFARTRLSRVVHVKSEQQFEELIAKGKTTKRCVVVDFSATWCGPCRYIGPIFHELSAKYPHTIFLKVDVDELKAVSTSCGVTAMPTFQFFHSGVKCDELRGADKDALEVRIQKHYVEVELPEDEKPVLVEAPAAGEKAADGPYQRKSHVGTVTSETQ</sequence>
<dbReference type="Gene3D" id="3.40.30.10">
    <property type="entry name" value="Glutaredoxin"/>
    <property type="match status" value="1"/>
</dbReference>
<organism evidence="4 5">
    <name type="scientific">Hyaloperonospora arabidopsidis (strain Emoy2)</name>
    <name type="common">Downy mildew agent</name>
    <name type="synonym">Peronospora arabidopsidis</name>
    <dbReference type="NCBI Taxonomy" id="559515"/>
    <lineage>
        <taxon>Eukaryota</taxon>
        <taxon>Sar</taxon>
        <taxon>Stramenopiles</taxon>
        <taxon>Oomycota</taxon>
        <taxon>Peronosporomycetes</taxon>
        <taxon>Peronosporales</taxon>
        <taxon>Peronosporaceae</taxon>
        <taxon>Hyaloperonospora</taxon>
    </lineage>
</organism>
<evidence type="ECO:0000256" key="2">
    <source>
        <dbReference type="SAM" id="MobiDB-lite"/>
    </source>
</evidence>
<dbReference type="FunFam" id="3.40.30.10:FF:000245">
    <property type="entry name" value="Thioredoxin"/>
    <property type="match status" value="1"/>
</dbReference>
<evidence type="ECO:0000256" key="1">
    <source>
        <dbReference type="ARBA" id="ARBA00023157"/>
    </source>
</evidence>
<dbReference type="EMBL" id="JH598326">
    <property type="status" value="NOT_ANNOTATED_CDS"/>
    <property type="molecule type" value="Genomic_DNA"/>
</dbReference>
<dbReference type="VEuPathDB" id="FungiDB:HpaG806556"/>
<dbReference type="InterPro" id="IPR013766">
    <property type="entry name" value="Thioredoxin_domain"/>
</dbReference>
<name>M4BJH8_HYAAE</name>
<dbReference type="AlphaFoldDB" id="M4BJH8"/>
<dbReference type="InterPro" id="IPR017937">
    <property type="entry name" value="Thioredoxin_CS"/>
</dbReference>
<dbReference type="InterPro" id="IPR036249">
    <property type="entry name" value="Thioredoxin-like_sf"/>
</dbReference>
<dbReference type="STRING" id="559515.M4BJH8"/>
<protein>
    <recommendedName>
        <fullName evidence="3">Thioredoxin domain-containing protein</fullName>
    </recommendedName>
</protein>
<keyword evidence="5" id="KW-1185">Reference proteome</keyword>
<dbReference type="Proteomes" id="UP000011713">
    <property type="component" value="Unassembled WGS sequence"/>
</dbReference>
<dbReference type="PANTHER" id="PTHR46115">
    <property type="entry name" value="THIOREDOXIN-LIKE PROTEIN 1"/>
    <property type="match status" value="1"/>
</dbReference>
<dbReference type="InParanoid" id="M4BJH8"/>
<reference evidence="4" key="2">
    <citation type="submission" date="2015-06" db="UniProtKB">
        <authorList>
            <consortium name="EnsemblProtists"/>
        </authorList>
    </citation>
    <scope>IDENTIFICATION</scope>
    <source>
        <strain evidence="4">Emoy2</strain>
    </source>
</reference>
<feature type="region of interest" description="Disordered" evidence="2">
    <location>
        <begin position="182"/>
        <end position="210"/>
    </location>
</feature>
<evidence type="ECO:0000313" key="5">
    <source>
        <dbReference type="Proteomes" id="UP000011713"/>
    </source>
</evidence>
<dbReference type="OMA" id="YPHTIFL"/>
<dbReference type="PROSITE" id="PS51352">
    <property type="entry name" value="THIOREDOXIN_2"/>
    <property type="match status" value="1"/>
</dbReference>
<keyword evidence="1" id="KW-1015">Disulfide bond</keyword>
<feature type="domain" description="Thioredoxin" evidence="3">
    <location>
        <begin position="49"/>
        <end position="187"/>
    </location>
</feature>
<proteinExistence type="predicted"/>
<dbReference type="PROSITE" id="PS00194">
    <property type="entry name" value="THIOREDOXIN_1"/>
    <property type="match status" value="1"/>
</dbReference>
<dbReference type="HOGENOM" id="CLU_1312276_0_0_1"/>
<reference evidence="5" key="1">
    <citation type="journal article" date="2010" name="Science">
        <title>Signatures of adaptation to obligate biotrophy in the Hyaloperonospora arabidopsidis genome.</title>
        <authorList>
            <person name="Baxter L."/>
            <person name="Tripathy S."/>
            <person name="Ishaque N."/>
            <person name="Boot N."/>
            <person name="Cabral A."/>
            <person name="Kemen E."/>
            <person name="Thines M."/>
            <person name="Ah-Fong A."/>
            <person name="Anderson R."/>
            <person name="Badejoko W."/>
            <person name="Bittner-Eddy P."/>
            <person name="Boore J.L."/>
            <person name="Chibucos M.C."/>
            <person name="Coates M."/>
            <person name="Dehal P."/>
            <person name="Delehaunty K."/>
            <person name="Dong S."/>
            <person name="Downton P."/>
            <person name="Dumas B."/>
            <person name="Fabro G."/>
            <person name="Fronick C."/>
            <person name="Fuerstenberg S.I."/>
            <person name="Fulton L."/>
            <person name="Gaulin E."/>
            <person name="Govers F."/>
            <person name="Hughes L."/>
            <person name="Humphray S."/>
            <person name="Jiang R.H."/>
            <person name="Judelson H."/>
            <person name="Kamoun S."/>
            <person name="Kyung K."/>
            <person name="Meijer H."/>
            <person name="Minx P."/>
            <person name="Morris P."/>
            <person name="Nelson J."/>
            <person name="Phuntumart V."/>
            <person name="Qutob D."/>
            <person name="Rehmany A."/>
            <person name="Rougon-Cardoso A."/>
            <person name="Ryden P."/>
            <person name="Torto-Alalibo T."/>
            <person name="Studholme D."/>
            <person name="Wang Y."/>
            <person name="Win J."/>
            <person name="Wood J."/>
            <person name="Clifton S.W."/>
            <person name="Rogers J."/>
            <person name="Van den Ackerveken G."/>
            <person name="Jones J.D."/>
            <person name="McDowell J.M."/>
            <person name="Beynon J."/>
            <person name="Tyler B.M."/>
        </authorList>
    </citation>
    <scope>NUCLEOTIDE SEQUENCE [LARGE SCALE GENOMIC DNA]</scope>
    <source>
        <strain evidence="5">Emoy2</strain>
    </source>
</reference>
<dbReference type="Pfam" id="PF00085">
    <property type="entry name" value="Thioredoxin"/>
    <property type="match status" value="1"/>
</dbReference>
<dbReference type="eggNOG" id="KOG0907">
    <property type="taxonomic scope" value="Eukaryota"/>
</dbReference>
<dbReference type="SUPFAM" id="SSF52833">
    <property type="entry name" value="Thioredoxin-like"/>
    <property type="match status" value="1"/>
</dbReference>
<evidence type="ECO:0000313" key="4">
    <source>
        <dbReference type="EnsemblProtists" id="HpaP806556"/>
    </source>
</evidence>
<dbReference type="EnsemblProtists" id="HpaT806556">
    <property type="protein sequence ID" value="HpaP806556"/>
    <property type="gene ID" value="HpaG806556"/>
</dbReference>
<dbReference type="CDD" id="cd02947">
    <property type="entry name" value="TRX_family"/>
    <property type="match status" value="1"/>
</dbReference>
<accession>M4BJH8</accession>